<gene>
    <name evidence="1" type="ORF">Llan_1782</name>
</gene>
<dbReference type="PATRIC" id="fig|45067.4.peg.1871"/>
<evidence type="ECO:0000313" key="1">
    <source>
        <dbReference type="EMBL" id="KTD20597.1"/>
    </source>
</evidence>
<evidence type="ECO:0000313" key="2">
    <source>
        <dbReference type="Proteomes" id="UP000054869"/>
    </source>
</evidence>
<sequence>MMNIKICLFNSISMSNEVFADKTYRGNWDAITFTSKQEKNTFFIILKPKVDFTMTILSTNY</sequence>
<name>A0A0W0VKI0_9GAMM</name>
<dbReference type="Proteomes" id="UP000054869">
    <property type="component" value="Unassembled WGS sequence"/>
</dbReference>
<reference evidence="1 2" key="1">
    <citation type="submission" date="2015-11" db="EMBL/GenBank/DDBJ databases">
        <title>Genomic analysis of 38 Legionella species identifies large and diverse effector repertoires.</title>
        <authorList>
            <person name="Burstein D."/>
            <person name="Amaro F."/>
            <person name="Zusman T."/>
            <person name="Lifshitz Z."/>
            <person name="Cohen O."/>
            <person name="Gilbert J.A."/>
            <person name="Pupko T."/>
            <person name="Shuman H.A."/>
            <person name="Segal G."/>
        </authorList>
    </citation>
    <scope>NUCLEOTIDE SEQUENCE [LARGE SCALE GENOMIC DNA]</scope>
    <source>
        <strain evidence="1 2">ATCC 49751</strain>
    </source>
</reference>
<protein>
    <submittedName>
        <fullName evidence="1">Uncharacterized protein</fullName>
    </submittedName>
</protein>
<accession>A0A0W0VKI0</accession>
<dbReference type="EMBL" id="LNYI01000037">
    <property type="protein sequence ID" value="KTD20597.1"/>
    <property type="molecule type" value="Genomic_DNA"/>
</dbReference>
<comment type="caution">
    <text evidence="1">The sequence shown here is derived from an EMBL/GenBank/DDBJ whole genome shotgun (WGS) entry which is preliminary data.</text>
</comment>
<keyword evidence="2" id="KW-1185">Reference proteome</keyword>
<dbReference type="AlphaFoldDB" id="A0A0W0VKI0"/>
<organism evidence="1 2">
    <name type="scientific">Legionella lansingensis</name>
    <dbReference type="NCBI Taxonomy" id="45067"/>
    <lineage>
        <taxon>Bacteria</taxon>
        <taxon>Pseudomonadati</taxon>
        <taxon>Pseudomonadota</taxon>
        <taxon>Gammaproteobacteria</taxon>
        <taxon>Legionellales</taxon>
        <taxon>Legionellaceae</taxon>
        <taxon>Legionella</taxon>
    </lineage>
</organism>
<proteinExistence type="predicted"/>